<evidence type="ECO:0000256" key="1">
    <source>
        <dbReference type="SAM" id="MobiDB-lite"/>
    </source>
</evidence>
<feature type="compositionally biased region" description="Low complexity" evidence="1">
    <location>
        <begin position="924"/>
        <end position="935"/>
    </location>
</feature>
<accession>A0AA88GMP9</accession>
<dbReference type="EMBL" id="PYSW02000018">
    <property type="protein sequence ID" value="KAG2385652.1"/>
    <property type="molecule type" value="Genomic_DNA"/>
</dbReference>
<comment type="caution">
    <text evidence="2">The sequence shown here is derived from an EMBL/GenBank/DDBJ whole genome shotgun (WGS) entry which is preliminary data.</text>
</comment>
<evidence type="ECO:0000313" key="4">
    <source>
        <dbReference type="Proteomes" id="UP000816034"/>
    </source>
</evidence>
<reference evidence="2 4" key="1">
    <citation type="journal article" date="2018" name="BMC Genomics">
        <title>The genome of Naegleria lovaniensis, the basis for a comparative approach to unravel pathogenicity factors of the human pathogenic amoeba N. fowleri.</title>
        <authorList>
            <person name="Liechti N."/>
            <person name="Schurch N."/>
            <person name="Bruggmann R."/>
            <person name="Wittwer M."/>
        </authorList>
    </citation>
    <scope>NUCLEOTIDE SEQUENCE [LARGE SCALE GENOMIC DNA]</scope>
    <source>
        <strain evidence="2 4">ATCC 30569</strain>
    </source>
</reference>
<evidence type="ECO:0000313" key="2">
    <source>
        <dbReference type="EMBL" id="KAG2385522.1"/>
    </source>
</evidence>
<sequence>MCEVLEIKHQLPPFHSLKSYEYNGQQYFAADEIIDSFFVGKNEKTSRLLLTIKDGKDTLNHQQQQAIGLPSPFRNGVIITNLVASLQTILKLSTGKKDQEKLIRHIFTTFSKETSLVDVMDFDNEIDSEIWNDCDQCYSNCEDNNNLINEAALYFDDVDNDETEENDEEFSDDLFQFTNFSSIGEQNQTDQSEDNTINTILNLISENEMNTQHQPPISDFPSPPSQDQTQQFNPSQNTHPHSPQLNHMDPFVHTNELFHQQLSQHWLWHYLNTHLHSHGNGLTNNSQQLTNEHQQHSHPIFTNHACSHHPISSNKDTNTVNMKFWECSHCGCHDIQAHDHKYSSMQLGQDSFTRNNKDRAREMVSVFEKMLGTLGHNIHAWFETFLQTKEGIQKTINIIEKNLKENIRYKQLKQYLIEKRDPTIVQYWRDNNLISDNTYHNLRKEVSLMKELPCKKEMSNLKKQLNERVEEIFKLRCPSAEFIGHIIDLDEAIYYILKLYRSLGGKLKKKIFFKISVDGREINKVKQVAVALVPLNLRDVFPSQAVSSVFYIGLFQMSETKESIKETIGTLTDEIKAVSQKTYFEKSEVHLFYVSDMHNVGFTFEFDICPYCMAKTVEEFGANNRTTLGGSLPFSPKDLIMCALHVKQRLVENTIAYMASSGQYNNTILQNLQKLKGLEHFNWRELKQRVTEYGISQSSERVTAKSSMLSGDQCNTILSNVEVIVNDIEQHTKEKYLNILKLLRNIIIIVEAKQDDPNTKQILTPDRIFKLDKMIMEFLCACYRIWSKGIKAHYFHFLTHLPSMMTELLDDDLSLSILSNQGFERSHLFHHAVFNRVINNGGGRHKIHVTKQLLLWQWRKVLTAIDIGEKFGSTYWNEKRLKQIYSWNSIHLKEAPQELHDLYYDLDESNVDLATLQQTISTSFQEQEQQSQNTEKQSEKTTTKRKQAKNTRQSDQATSFSGTMSTQVSQKKRKF</sequence>
<reference evidence="2" key="2">
    <citation type="submission" date="2020-04" db="EMBL/GenBank/DDBJ databases">
        <authorList>
            <person name="Liechti N."/>
            <person name="Schuerch N."/>
            <person name="Bruggmann R."/>
            <person name="Wittwer M."/>
        </authorList>
    </citation>
    <scope>NUCLEOTIDE SEQUENCE</scope>
    <source>
        <strain evidence="2">ATCC 30569</strain>
    </source>
</reference>
<keyword evidence="4" id="KW-1185">Reference proteome</keyword>
<dbReference type="AlphaFoldDB" id="A0AA88GMP9"/>
<feature type="region of interest" description="Disordered" evidence="1">
    <location>
        <begin position="924"/>
        <end position="975"/>
    </location>
</feature>
<evidence type="ECO:0000313" key="3">
    <source>
        <dbReference type="EMBL" id="KAG2385652.1"/>
    </source>
</evidence>
<feature type="region of interest" description="Disordered" evidence="1">
    <location>
        <begin position="210"/>
        <end position="245"/>
    </location>
</feature>
<name>A0AA88GMP9_NAELO</name>
<protein>
    <submittedName>
        <fullName evidence="2">Uncharacterized protein</fullName>
    </submittedName>
</protein>
<dbReference type="RefSeq" id="XP_044549515.1">
    <property type="nucleotide sequence ID" value="XM_044692854.1"/>
</dbReference>
<dbReference type="EMBL" id="PYSW02000018">
    <property type="protein sequence ID" value="KAG2385522.1"/>
    <property type="molecule type" value="Genomic_DNA"/>
</dbReference>
<dbReference type="Proteomes" id="UP000816034">
    <property type="component" value="Unassembled WGS sequence"/>
</dbReference>
<feature type="compositionally biased region" description="Polar residues" evidence="1">
    <location>
        <begin position="950"/>
        <end position="969"/>
    </location>
</feature>
<organism evidence="2 4">
    <name type="scientific">Naegleria lovaniensis</name>
    <name type="common">Amoeba</name>
    <dbReference type="NCBI Taxonomy" id="51637"/>
    <lineage>
        <taxon>Eukaryota</taxon>
        <taxon>Discoba</taxon>
        <taxon>Heterolobosea</taxon>
        <taxon>Tetramitia</taxon>
        <taxon>Eutetramitia</taxon>
        <taxon>Vahlkampfiidae</taxon>
        <taxon>Naegleria</taxon>
    </lineage>
</organism>
<gene>
    <name evidence="2" type="ORF">C9374_003337</name>
    <name evidence="3" type="ORF">C9374_003467</name>
</gene>
<feature type="compositionally biased region" description="Polar residues" evidence="1">
    <location>
        <begin position="225"/>
        <end position="245"/>
    </location>
</feature>
<dbReference type="GeneID" id="68095792"/>
<proteinExistence type="predicted"/>